<gene>
    <name evidence="2" type="ORF">QRT03_01235</name>
</gene>
<evidence type="ECO:0000259" key="1">
    <source>
        <dbReference type="Pfam" id="PF18029"/>
    </source>
</evidence>
<evidence type="ECO:0000313" key="2">
    <source>
        <dbReference type="EMBL" id="MDL5154568.1"/>
    </source>
</evidence>
<dbReference type="PANTHER" id="PTHR35908">
    <property type="entry name" value="HYPOTHETICAL FUSION PROTEIN"/>
    <property type="match status" value="1"/>
</dbReference>
<dbReference type="Gene3D" id="3.10.180.10">
    <property type="entry name" value="2,3-Dihydroxybiphenyl 1,2-Dioxygenase, domain 1"/>
    <property type="match status" value="2"/>
</dbReference>
<evidence type="ECO:0000313" key="3">
    <source>
        <dbReference type="Proteomes" id="UP001231924"/>
    </source>
</evidence>
<dbReference type="Pfam" id="PF18029">
    <property type="entry name" value="Glyoxalase_6"/>
    <property type="match status" value="2"/>
</dbReference>
<feature type="domain" description="Glyoxalase-like" evidence="1">
    <location>
        <begin position="9"/>
        <end position="115"/>
    </location>
</feature>
<dbReference type="SUPFAM" id="SSF54593">
    <property type="entry name" value="Glyoxalase/Bleomycin resistance protein/Dihydroxybiphenyl dioxygenase"/>
    <property type="match status" value="2"/>
</dbReference>
<reference evidence="2 3" key="1">
    <citation type="submission" date="2023-06" db="EMBL/GenBank/DDBJ databases">
        <title>Actinomycetospora Odt1-22.</title>
        <authorList>
            <person name="Supong K."/>
        </authorList>
    </citation>
    <scope>NUCLEOTIDE SEQUENCE [LARGE SCALE GENOMIC DNA]</scope>
    <source>
        <strain evidence="2 3">Odt1-22</strain>
    </source>
</reference>
<organism evidence="2 3">
    <name type="scientific">Actinomycetospora termitidis</name>
    <dbReference type="NCBI Taxonomy" id="3053470"/>
    <lineage>
        <taxon>Bacteria</taxon>
        <taxon>Bacillati</taxon>
        <taxon>Actinomycetota</taxon>
        <taxon>Actinomycetes</taxon>
        <taxon>Pseudonocardiales</taxon>
        <taxon>Pseudonocardiaceae</taxon>
        <taxon>Actinomycetospora</taxon>
    </lineage>
</organism>
<comment type="caution">
    <text evidence="2">The sequence shown here is derived from an EMBL/GenBank/DDBJ whole genome shotgun (WGS) entry which is preliminary data.</text>
</comment>
<dbReference type="EMBL" id="JASVWF010000001">
    <property type="protein sequence ID" value="MDL5154568.1"/>
    <property type="molecule type" value="Genomic_DNA"/>
</dbReference>
<keyword evidence="3" id="KW-1185">Reference proteome</keyword>
<dbReference type="Proteomes" id="UP001231924">
    <property type="component" value="Unassembled WGS sequence"/>
</dbReference>
<name>A0ABT7M1N3_9PSEU</name>
<dbReference type="PANTHER" id="PTHR35908:SF1">
    <property type="entry name" value="CONSERVED PROTEIN"/>
    <property type="match status" value="1"/>
</dbReference>
<dbReference type="InterPro" id="IPR041581">
    <property type="entry name" value="Glyoxalase_6"/>
</dbReference>
<protein>
    <submittedName>
        <fullName evidence="2">VOC family protein</fullName>
    </submittedName>
</protein>
<proteinExistence type="predicted"/>
<dbReference type="InterPro" id="IPR029068">
    <property type="entry name" value="Glyas_Bleomycin-R_OHBP_Dase"/>
</dbReference>
<sequence>MRCVYLENLVRDARDPGTLGRFWAAALGLTELTDEPDGYEARLPFDDHFLDLCFQRVDDPSPAPNRLHLDLRGGEAQQEVVDRLLRLGAVRADIGQGDVPWTVLADPEGEAFCVMEDRPAYRHGGPLAGLPLDSADPERDAAFWAAVSGWVRVEGTPGVPSLRHPSGTGPLLELCREPAPKGAGKNRLHLDLRAEPSDPAGRVLALGATLVADPPLPWTIYADPSGNEFCVLDARS</sequence>
<feature type="domain" description="Glyoxalase-like" evidence="1">
    <location>
        <begin position="132"/>
        <end position="232"/>
    </location>
</feature>
<dbReference type="RefSeq" id="WP_286050601.1">
    <property type="nucleotide sequence ID" value="NZ_JASVWF010000001.1"/>
</dbReference>
<accession>A0ABT7M1N3</accession>